<dbReference type="AlphaFoldDB" id="A0AAV1AQS4"/>
<dbReference type="EMBL" id="OX451740">
    <property type="protein sequence ID" value="CAI8612886.1"/>
    <property type="molecule type" value="Genomic_DNA"/>
</dbReference>
<sequence length="149" mass="17508">MSLVELGTFLGIPSKGVRIVRGFAPDTPGWEYYNKMNYFFIIFRISQLEFYARQARSSSTKLFVLHREPSKKMGKTSIVTIRNCLKNMEIFKDVDGIFKHTDVENVYTLRLAPEDGYTMEFLYKKLHEMDLRHSSELSVIRDDLNFIKH</sequence>
<keyword evidence="2" id="KW-1185">Reference proteome</keyword>
<accession>A0AAV1AQS4</accession>
<protein>
    <submittedName>
        <fullName evidence="1">Uncharacterized protein</fullName>
    </submittedName>
</protein>
<dbReference type="Proteomes" id="UP001157006">
    <property type="component" value="Chromosome 5"/>
</dbReference>
<gene>
    <name evidence="1" type="ORF">VFH_V055760</name>
</gene>
<evidence type="ECO:0000313" key="1">
    <source>
        <dbReference type="EMBL" id="CAI8612886.1"/>
    </source>
</evidence>
<evidence type="ECO:0000313" key="2">
    <source>
        <dbReference type="Proteomes" id="UP001157006"/>
    </source>
</evidence>
<name>A0AAV1AQS4_VICFA</name>
<proteinExistence type="predicted"/>
<reference evidence="1 2" key="1">
    <citation type="submission" date="2023-01" db="EMBL/GenBank/DDBJ databases">
        <authorList>
            <person name="Kreplak J."/>
        </authorList>
    </citation>
    <scope>NUCLEOTIDE SEQUENCE [LARGE SCALE GENOMIC DNA]</scope>
</reference>
<organism evidence="1 2">
    <name type="scientific">Vicia faba</name>
    <name type="common">Broad bean</name>
    <name type="synonym">Faba vulgaris</name>
    <dbReference type="NCBI Taxonomy" id="3906"/>
    <lineage>
        <taxon>Eukaryota</taxon>
        <taxon>Viridiplantae</taxon>
        <taxon>Streptophyta</taxon>
        <taxon>Embryophyta</taxon>
        <taxon>Tracheophyta</taxon>
        <taxon>Spermatophyta</taxon>
        <taxon>Magnoliopsida</taxon>
        <taxon>eudicotyledons</taxon>
        <taxon>Gunneridae</taxon>
        <taxon>Pentapetalae</taxon>
        <taxon>rosids</taxon>
        <taxon>fabids</taxon>
        <taxon>Fabales</taxon>
        <taxon>Fabaceae</taxon>
        <taxon>Papilionoideae</taxon>
        <taxon>50 kb inversion clade</taxon>
        <taxon>NPAAA clade</taxon>
        <taxon>Hologalegina</taxon>
        <taxon>IRL clade</taxon>
        <taxon>Fabeae</taxon>
        <taxon>Vicia</taxon>
    </lineage>
</organism>